<dbReference type="Gene3D" id="1.25.40.10">
    <property type="entry name" value="Tetratricopeptide repeat domain"/>
    <property type="match status" value="1"/>
</dbReference>
<dbReference type="InterPro" id="IPR011990">
    <property type="entry name" value="TPR-like_helical_dom_sf"/>
</dbReference>
<evidence type="ECO:0000256" key="2">
    <source>
        <dbReference type="ARBA" id="ARBA00022803"/>
    </source>
</evidence>
<dbReference type="Pfam" id="PF13181">
    <property type="entry name" value="TPR_8"/>
    <property type="match status" value="1"/>
</dbReference>
<evidence type="ECO:0000256" key="4">
    <source>
        <dbReference type="SAM" id="Coils"/>
    </source>
</evidence>
<feature type="coiled-coil region" evidence="4">
    <location>
        <begin position="219"/>
        <end position="270"/>
    </location>
</feature>
<dbReference type="Pfam" id="PF13432">
    <property type="entry name" value="TPR_16"/>
    <property type="match status" value="1"/>
</dbReference>
<dbReference type="SUPFAM" id="SSF48452">
    <property type="entry name" value="TPR-like"/>
    <property type="match status" value="1"/>
</dbReference>
<gene>
    <name evidence="5" type="ORF">FRY47_16365</name>
</gene>
<sequence length="306" mass="36356">MNINEKAIEMFEQNKYEEAMELFQQAVHESRDVQSLNNLGWMYFYEEENDDKALELIREVVKLNPSSYFPYNILGDIYMKQEKWTEAKEALQKSISIQPSDEAYHNVAVAHYNLGELEKASEFFLRVAGDSDYIMYSYVKCLIDLERTTEAKEKLDTFNRESDNFLGEIHVADLYVELNCYKEAIEWFEKGYKKCWKSPNWISRFVYALYKVNHFSRINEVIRESIEAKTAEIKDVENEEVEDNWTEKDKKELIEEYTEANNDYKTMIERIKSGYVPGLEFETDFIGGCYLFGCKRHNHLFINRRA</sequence>
<dbReference type="Pfam" id="PF07719">
    <property type="entry name" value="TPR_2"/>
    <property type="match status" value="1"/>
</dbReference>
<evidence type="ECO:0000313" key="5">
    <source>
        <dbReference type="EMBL" id="QEF17865.1"/>
    </source>
</evidence>
<feature type="repeat" description="TPR" evidence="3">
    <location>
        <begin position="68"/>
        <end position="101"/>
    </location>
</feature>
<dbReference type="InterPro" id="IPR019734">
    <property type="entry name" value="TPR_rpt"/>
</dbReference>
<protein>
    <submittedName>
        <fullName evidence="5">Tetratricopeptide repeat protein</fullName>
    </submittedName>
</protein>
<organism evidence="5">
    <name type="scientific">Bacillus cereus</name>
    <dbReference type="NCBI Taxonomy" id="1396"/>
    <lineage>
        <taxon>Bacteria</taxon>
        <taxon>Bacillati</taxon>
        <taxon>Bacillota</taxon>
        <taxon>Bacilli</taxon>
        <taxon>Bacillales</taxon>
        <taxon>Bacillaceae</taxon>
        <taxon>Bacillus</taxon>
        <taxon>Bacillus cereus group</taxon>
    </lineage>
</organism>
<evidence type="ECO:0000256" key="3">
    <source>
        <dbReference type="PROSITE-ProRule" id="PRU00339"/>
    </source>
</evidence>
<reference evidence="5" key="1">
    <citation type="submission" date="2019-08" db="EMBL/GenBank/DDBJ databases">
        <title>Antibiosis Participates in the Biocontrol of Bucillus cereus 0-9 Against Rice Sheath Blight.</title>
        <authorList>
            <person name="Wang G."/>
            <person name="Liu F."/>
        </authorList>
    </citation>
    <scope>NUCLEOTIDE SEQUENCE</scope>
    <source>
        <strain evidence="5">09</strain>
    </source>
</reference>
<dbReference type="EMBL" id="CP042874">
    <property type="protein sequence ID" value="QEF17865.1"/>
    <property type="molecule type" value="Genomic_DNA"/>
</dbReference>
<keyword evidence="2 3" id="KW-0802">TPR repeat</keyword>
<dbReference type="AlphaFoldDB" id="A0A5B9HU29"/>
<dbReference type="PANTHER" id="PTHR12558">
    <property type="entry name" value="CELL DIVISION CYCLE 16,23,27"/>
    <property type="match status" value="1"/>
</dbReference>
<keyword evidence="1" id="KW-0677">Repeat</keyword>
<accession>A0A5B9HU29</accession>
<dbReference type="InterPro" id="IPR013105">
    <property type="entry name" value="TPR_2"/>
</dbReference>
<dbReference type="PANTHER" id="PTHR12558:SF13">
    <property type="entry name" value="CELL DIVISION CYCLE PROTEIN 27 HOMOLOG"/>
    <property type="match status" value="1"/>
</dbReference>
<keyword evidence="4" id="KW-0175">Coiled coil</keyword>
<name>A0A5B9HU29_BACCE</name>
<dbReference type="SMART" id="SM00028">
    <property type="entry name" value="TPR"/>
    <property type="match status" value="2"/>
</dbReference>
<dbReference type="PROSITE" id="PS50005">
    <property type="entry name" value="TPR"/>
    <property type="match status" value="1"/>
</dbReference>
<proteinExistence type="predicted"/>
<evidence type="ECO:0000256" key="1">
    <source>
        <dbReference type="ARBA" id="ARBA00022737"/>
    </source>
</evidence>